<dbReference type="Gene3D" id="3.30.1120.10">
    <property type="match status" value="1"/>
</dbReference>
<keyword evidence="2" id="KW-0479">Metal-binding</keyword>
<keyword evidence="8" id="KW-1185">Reference proteome</keyword>
<dbReference type="EMBL" id="CP036525">
    <property type="protein sequence ID" value="QDT06484.1"/>
    <property type="molecule type" value="Genomic_DNA"/>
</dbReference>
<accession>A0A517NH70</accession>
<feature type="transmembrane region" description="Helical" evidence="5">
    <location>
        <begin position="28"/>
        <end position="47"/>
    </location>
</feature>
<dbReference type="EC" id="3.1.6.6" evidence="7"/>
<dbReference type="PANTHER" id="PTHR42693:SF53">
    <property type="entry name" value="ENDO-4-O-SULFATASE"/>
    <property type="match status" value="1"/>
</dbReference>
<dbReference type="InterPro" id="IPR000917">
    <property type="entry name" value="Sulfatase_N"/>
</dbReference>
<feature type="domain" description="Sulfatase N-terminal" evidence="6">
    <location>
        <begin position="54"/>
        <end position="358"/>
    </location>
</feature>
<dbReference type="SUPFAM" id="SSF53649">
    <property type="entry name" value="Alkaline phosphatase-like"/>
    <property type="match status" value="1"/>
</dbReference>
<keyword evidence="3 7" id="KW-0378">Hydrolase</keyword>
<dbReference type="InterPro" id="IPR024607">
    <property type="entry name" value="Sulfatase_CS"/>
</dbReference>
<organism evidence="7 8">
    <name type="scientific">Rubripirellula lacrimiformis</name>
    <dbReference type="NCBI Taxonomy" id="1930273"/>
    <lineage>
        <taxon>Bacteria</taxon>
        <taxon>Pseudomonadati</taxon>
        <taxon>Planctomycetota</taxon>
        <taxon>Planctomycetia</taxon>
        <taxon>Pirellulales</taxon>
        <taxon>Pirellulaceae</taxon>
        <taxon>Rubripirellula</taxon>
    </lineage>
</organism>
<reference evidence="7 8" key="1">
    <citation type="submission" date="2019-02" db="EMBL/GenBank/DDBJ databases">
        <title>Deep-cultivation of Planctomycetes and their phenomic and genomic characterization uncovers novel biology.</title>
        <authorList>
            <person name="Wiegand S."/>
            <person name="Jogler M."/>
            <person name="Boedeker C."/>
            <person name="Pinto D."/>
            <person name="Vollmers J."/>
            <person name="Rivas-Marin E."/>
            <person name="Kohn T."/>
            <person name="Peeters S.H."/>
            <person name="Heuer A."/>
            <person name="Rast P."/>
            <person name="Oberbeckmann S."/>
            <person name="Bunk B."/>
            <person name="Jeske O."/>
            <person name="Meyerdierks A."/>
            <person name="Storesund J.E."/>
            <person name="Kallscheuer N."/>
            <person name="Luecker S."/>
            <person name="Lage O.M."/>
            <person name="Pohl T."/>
            <person name="Merkel B.J."/>
            <person name="Hornburger P."/>
            <person name="Mueller R.-W."/>
            <person name="Bruemmer F."/>
            <person name="Labrenz M."/>
            <person name="Spormann A.M."/>
            <person name="Op den Camp H."/>
            <person name="Overmann J."/>
            <person name="Amann R."/>
            <person name="Jetten M.S.M."/>
            <person name="Mascher T."/>
            <person name="Medema M.H."/>
            <person name="Devos D.P."/>
            <person name="Kaster A.-K."/>
            <person name="Ovreas L."/>
            <person name="Rohde M."/>
            <person name="Galperin M.Y."/>
            <person name="Jogler C."/>
        </authorList>
    </citation>
    <scope>NUCLEOTIDE SEQUENCE [LARGE SCALE GENOMIC DNA]</scope>
    <source>
        <strain evidence="7 8">K22_7</strain>
    </source>
</reference>
<evidence type="ECO:0000313" key="7">
    <source>
        <dbReference type="EMBL" id="QDT06484.1"/>
    </source>
</evidence>
<dbReference type="PROSITE" id="PS00523">
    <property type="entry name" value="SULFATASE_1"/>
    <property type="match status" value="1"/>
</dbReference>
<evidence type="ECO:0000256" key="3">
    <source>
        <dbReference type="ARBA" id="ARBA00022801"/>
    </source>
</evidence>
<dbReference type="RefSeq" id="WP_246146066.1">
    <property type="nucleotide sequence ID" value="NZ_CP036525.1"/>
</dbReference>
<comment type="similarity">
    <text evidence="1">Belongs to the sulfatase family.</text>
</comment>
<dbReference type="InterPro" id="IPR050738">
    <property type="entry name" value="Sulfatase"/>
</dbReference>
<evidence type="ECO:0000259" key="6">
    <source>
        <dbReference type="Pfam" id="PF00884"/>
    </source>
</evidence>
<dbReference type="Gene3D" id="3.40.720.10">
    <property type="entry name" value="Alkaline Phosphatase, subunit A"/>
    <property type="match status" value="1"/>
</dbReference>
<keyword evidence="4" id="KW-0106">Calcium</keyword>
<dbReference type="Pfam" id="PF00884">
    <property type="entry name" value="Sulfatase"/>
    <property type="match status" value="1"/>
</dbReference>
<keyword evidence="5" id="KW-1133">Transmembrane helix</keyword>
<name>A0A517NH70_9BACT</name>
<sequence>MLRTLTRFVLDGMPLVRQRCSCLWRGRIALLVGVGIVGGILNTPLGWAQPSDRPHIVLVMADDQGWGETGYNGHPLLKTPHLDAMANHGLRLDRFYAGAPVCSPTRAAVLTGRTNDRTGVESHGYALRRQEITVSKLLRDAGYVTGHFGKWHLNGLRGPGVPILDSDSHHPGKFGFDHWLSVTNFFDRDPLLSRRGKFEDFEGDSSEIVVDEAIDFIARQSRAGLASFTVIWFGTPHSPFKAVAEDMVDFQDLDESSMNHYGELVAMDRSIGTLRLGLRELGIAEDTLLWYCSDNGGLPKIKPDTTGGLRGNKGKIFEGGLRVPAIIEWPAVITQSRITETPACVMDIAATLLDITGVAHPAPDRPADGISLLPLIQGDDRPRRQPIGFRFGRASAMNFGDGIKLVSEDGDPAHLQMYDLKADPYETTDLSGQHAEELAKRTKVWSDWMQSVDDSFAGKDYPERKVDPSEPEPRWWDETDLYQTFLPQFRERWEYQSWLKRKKR</sequence>
<evidence type="ECO:0000256" key="5">
    <source>
        <dbReference type="SAM" id="Phobius"/>
    </source>
</evidence>
<dbReference type="InterPro" id="IPR017850">
    <property type="entry name" value="Alkaline_phosphatase_core_sf"/>
</dbReference>
<evidence type="ECO:0000256" key="2">
    <source>
        <dbReference type="ARBA" id="ARBA00022723"/>
    </source>
</evidence>
<gene>
    <name evidence="7" type="primary">betC_12</name>
    <name evidence="7" type="ORF">K227x_48940</name>
</gene>
<dbReference type="GO" id="GO:0046872">
    <property type="term" value="F:metal ion binding"/>
    <property type="evidence" value="ECO:0007669"/>
    <property type="project" value="UniProtKB-KW"/>
</dbReference>
<evidence type="ECO:0000256" key="4">
    <source>
        <dbReference type="ARBA" id="ARBA00022837"/>
    </source>
</evidence>
<evidence type="ECO:0000313" key="8">
    <source>
        <dbReference type="Proteomes" id="UP000318538"/>
    </source>
</evidence>
<proteinExistence type="inferred from homology"/>
<dbReference type="GO" id="GO:0047753">
    <property type="term" value="F:choline-sulfatase activity"/>
    <property type="evidence" value="ECO:0007669"/>
    <property type="project" value="UniProtKB-EC"/>
</dbReference>
<dbReference type="PANTHER" id="PTHR42693">
    <property type="entry name" value="ARYLSULFATASE FAMILY MEMBER"/>
    <property type="match status" value="1"/>
</dbReference>
<keyword evidence="5" id="KW-0472">Membrane</keyword>
<dbReference type="AlphaFoldDB" id="A0A517NH70"/>
<evidence type="ECO:0000256" key="1">
    <source>
        <dbReference type="ARBA" id="ARBA00008779"/>
    </source>
</evidence>
<keyword evidence="5" id="KW-0812">Transmembrane</keyword>
<protein>
    <submittedName>
        <fullName evidence="7">Choline-sulfatase</fullName>
        <ecNumber evidence="7">3.1.6.6</ecNumber>
    </submittedName>
</protein>
<dbReference type="Proteomes" id="UP000318538">
    <property type="component" value="Chromosome"/>
</dbReference>
<dbReference type="GO" id="GO:0004065">
    <property type="term" value="F:arylsulfatase activity"/>
    <property type="evidence" value="ECO:0007669"/>
    <property type="project" value="TreeGrafter"/>
</dbReference>
<dbReference type="KEGG" id="rlc:K227x_48940"/>